<reference evidence="1 2" key="1">
    <citation type="submission" date="2019-04" db="EMBL/GenBank/DDBJ databases">
        <title>Cohnella sp. nov., isolated from soil.</title>
        <authorList>
            <person name="Kim W."/>
        </authorList>
    </citation>
    <scope>NUCLEOTIDE SEQUENCE [LARGE SCALE GENOMIC DNA]</scope>
    <source>
        <strain evidence="1 2">CAU 1483</strain>
    </source>
</reference>
<comment type="caution">
    <text evidence="1">The sequence shown here is derived from an EMBL/GenBank/DDBJ whole genome shotgun (WGS) entry which is preliminary data.</text>
</comment>
<dbReference type="Proteomes" id="UP000309673">
    <property type="component" value="Unassembled WGS sequence"/>
</dbReference>
<accession>A0A4U0FFX3</accession>
<protein>
    <submittedName>
        <fullName evidence="1">Uncharacterized protein</fullName>
    </submittedName>
</protein>
<dbReference type="RefSeq" id="WP_136775607.1">
    <property type="nucleotide sequence ID" value="NZ_SUPK01000001.1"/>
</dbReference>
<dbReference type="EMBL" id="SUPK01000001">
    <property type="protein sequence ID" value="TJY43886.1"/>
    <property type="molecule type" value="Genomic_DNA"/>
</dbReference>
<dbReference type="AlphaFoldDB" id="A0A4U0FFX3"/>
<gene>
    <name evidence="1" type="ORF">E5161_00285</name>
</gene>
<organism evidence="1 2">
    <name type="scientific">Cohnella pontilimi</name>
    <dbReference type="NCBI Taxonomy" id="2564100"/>
    <lineage>
        <taxon>Bacteria</taxon>
        <taxon>Bacillati</taxon>
        <taxon>Bacillota</taxon>
        <taxon>Bacilli</taxon>
        <taxon>Bacillales</taxon>
        <taxon>Paenibacillaceae</taxon>
        <taxon>Cohnella</taxon>
    </lineage>
</organism>
<sequence>MFQPNSTYEVEKMFEYRLSEFDRNMREGVYVKSKTNRGLTFKHLGFWLKWFGSRRLGTH</sequence>
<evidence type="ECO:0000313" key="1">
    <source>
        <dbReference type="EMBL" id="TJY43886.1"/>
    </source>
</evidence>
<evidence type="ECO:0000313" key="2">
    <source>
        <dbReference type="Proteomes" id="UP000309673"/>
    </source>
</evidence>
<name>A0A4U0FFX3_9BACL</name>
<proteinExistence type="predicted"/>
<keyword evidence="2" id="KW-1185">Reference proteome</keyword>